<dbReference type="EMBL" id="VHQG01000002">
    <property type="protein sequence ID" value="TPW75854.1"/>
    <property type="molecule type" value="Genomic_DNA"/>
</dbReference>
<keyword evidence="3" id="KW-0378">Hydrolase</keyword>
<evidence type="ECO:0000313" key="3">
    <source>
        <dbReference type="EMBL" id="TPW75854.1"/>
    </source>
</evidence>
<dbReference type="InterPro" id="IPR005135">
    <property type="entry name" value="Endo/exonuclease/phosphatase"/>
</dbReference>
<organism evidence="3 4">
    <name type="scientific">Schumannella soli</name>
    <dbReference type="NCBI Taxonomy" id="2590779"/>
    <lineage>
        <taxon>Bacteria</taxon>
        <taxon>Bacillati</taxon>
        <taxon>Actinomycetota</taxon>
        <taxon>Actinomycetes</taxon>
        <taxon>Micrococcales</taxon>
        <taxon>Microbacteriaceae</taxon>
        <taxon>Schumannella</taxon>
    </lineage>
</organism>
<protein>
    <submittedName>
        <fullName evidence="3">Endonuclease/exonuclease/phosphatase family protein</fullName>
    </submittedName>
</protein>
<evidence type="ECO:0000313" key="4">
    <source>
        <dbReference type="Proteomes" id="UP000316252"/>
    </source>
</evidence>
<keyword evidence="3" id="KW-0540">Nuclease</keyword>
<keyword evidence="1" id="KW-1133">Transmembrane helix</keyword>
<gene>
    <name evidence="3" type="ORF">FJ657_08320</name>
</gene>
<feature type="transmembrane region" description="Helical" evidence="1">
    <location>
        <begin position="69"/>
        <end position="89"/>
    </location>
</feature>
<keyword evidence="3" id="KW-0255">Endonuclease</keyword>
<dbReference type="OrthoDB" id="2340043at2"/>
<keyword evidence="3" id="KW-0269">Exonuclease</keyword>
<comment type="caution">
    <text evidence="3">The sequence shown here is derived from an EMBL/GenBank/DDBJ whole genome shotgun (WGS) entry which is preliminary data.</text>
</comment>
<dbReference type="Pfam" id="PF03372">
    <property type="entry name" value="Exo_endo_phos"/>
    <property type="match status" value="1"/>
</dbReference>
<dbReference type="GO" id="GO:0004519">
    <property type="term" value="F:endonuclease activity"/>
    <property type="evidence" value="ECO:0007669"/>
    <property type="project" value="UniProtKB-KW"/>
</dbReference>
<dbReference type="InterPro" id="IPR036691">
    <property type="entry name" value="Endo/exonu/phosph_ase_sf"/>
</dbReference>
<feature type="transmembrane region" description="Helical" evidence="1">
    <location>
        <begin position="44"/>
        <end position="62"/>
    </location>
</feature>
<dbReference type="Gene3D" id="3.60.10.10">
    <property type="entry name" value="Endonuclease/exonuclease/phosphatase"/>
    <property type="match status" value="1"/>
</dbReference>
<keyword evidence="4" id="KW-1185">Reference proteome</keyword>
<keyword evidence="1" id="KW-0812">Transmembrane</keyword>
<evidence type="ECO:0000256" key="1">
    <source>
        <dbReference type="SAM" id="Phobius"/>
    </source>
</evidence>
<name>A0A506XSV3_9MICO</name>
<dbReference type="SUPFAM" id="SSF56219">
    <property type="entry name" value="DNase I-like"/>
    <property type="match status" value="1"/>
</dbReference>
<dbReference type="AlphaFoldDB" id="A0A506XSV3"/>
<evidence type="ECO:0000259" key="2">
    <source>
        <dbReference type="Pfam" id="PF03372"/>
    </source>
</evidence>
<reference evidence="3 4" key="1">
    <citation type="submission" date="2019-06" db="EMBL/GenBank/DDBJ databases">
        <authorList>
            <person name="Li F."/>
        </authorList>
    </citation>
    <scope>NUCLEOTIDE SEQUENCE [LARGE SCALE GENOMIC DNA]</scope>
    <source>
        <strain evidence="3 4">10F1D-1</strain>
    </source>
</reference>
<feature type="domain" description="Endonuclease/exonuclease/phosphatase" evidence="2">
    <location>
        <begin position="109"/>
        <end position="324"/>
    </location>
</feature>
<accession>A0A506XSV3</accession>
<dbReference type="RefSeq" id="WP_141163212.1">
    <property type="nucleotide sequence ID" value="NZ_VHQG01000002.1"/>
</dbReference>
<sequence>MFRRVLAALLIVALAAALLVAGWPQLLGLQWQLGVAQVVSLRALAGGLSAVLAVVLLLIALASRRARRLTASLAVALLLFTGLSAAVLATRGWGSEHFAAKGEQGVTVLSWNTLGDAPGAERIARLALDDGADIVVLPETSVELAQQIADRMGAEGRTMAVHNITFDKIAKARTTSLLISSTLGRYQPDTSAGSTRVIPSGVWRPVDGSGPAIVAAHPVAPVPGEMPAWREGLEWLAARCTEPDLIMAGDFNSTIDHWSALARSGELGDCHDGAKAMGDAAIGSWPTRIPAELGAPIDHVLSGSDWRFTGFRVIRDQDGAGSDHRPVLAQLERVS</sequence>
<proteinExistence type="predicted"/>
<keyword evidence="1" id="KW-0472">Membrane</keyword>
<dbReference type="GO" id="GO:0004527">
    <property type="term" value="F:exonuclease activity"/>
    <property type="evidence" value="ECO:0007669"/>
    <property type="project" value="UniProtKB-KW"/>
</dbReference>
<dbReference type="Proteomes" id="UP000316252">
    <property type="component" value="Unassembled WGS sequence"/>
</dbReference>